<protein>
    <submittedName>
        <fullName evidence="9">ABC transporter permease</fullName>
    </submittedName>
</protein>
<dbReference type="Proteomes" id="UP001499882">
    <property type="component" value="Unassembled WGS sequence"/>
</dbReference>
<sequence>MTGWLLLMILLVTWQVVASIRPTPELPSLTRIADAWWLEMRSGTLLPAFVDTVRVTLVGFAVATAVGVIVGFLMGRFRPIWAMLEPTVELLRQTPVTALFPLLILYFGIGEQLKVVAVALVATFPILLSSYTGARNVAATMTETARTFKLSWLRTQWEVALPCALPYVLVGMRQALGIALVVSVVASMLAGNTGVGYYLMQAQQVLNVTALFAGILSTALVGYLLNQVFLVAEYFLTRWQRYGTTS</sequence>
<feature type="transmembrane region" description="Helical" evidence="7">
    <location>
        <begin position="55"/>
        <end position="78"/>
    </location>
</feature>
<keyword evidence="4 7" id="KW-0812">Transmembrane</keyword>
<feature type="transmembrane region" description="Helical" evidence="7">
    <location>
        <begin position="175"/>
        <end position="199"/>
    </location>
</feature>
<evidence type="ECO:0000256" key="4">
    <source>
        <dbReference type="ARBA" id="ARBA00022692"/>
    </source>
</evidence>
<evidence type="ECO:0000259" key="8">
    <source>
        <dbReference type="PROSITE" id="PS50928"/>
    </source>
</evidence>
<evidence type="ECO:0000256" key="5">
    <source>
        <dbReference type="ARBA" id="ARBA00022989"/>
    </source>
</evidence>
<evidence type="ECO:0000256" key="7">
    <source>
        <dbReference type="RuleBase" id="RU363032"/>
    </source>
</evidence>
<keyword evidence="10" id="KW-1185">Reference proteome</keyword>
<feature type="transmembrane region" description="Helical" evidence="7">
    <location>
        <begin position="211"/>
        <end position="236"/>
    </location>
</feature>
<comment type="caution">
    <text evidence="9">The sequence shown here is derived from an EMBL/GenBank/DDBJ whole genome shotgun (WGS) entry which is preliminary data.</text>
</comment>
<dbReference type="PROSITE" id="PS50928">
    <property type="entry name" value="ABC_TM1"/>
    <property type="match status" value="1"/>
</dbReference>
<keyword evidence="5 7" id="KW-1133">Transmembrane helix</keyword>
<reference evidence="10" key="1">
    <citation type="journal article" date="2019" name="Int. J. Syst. Evol. Microbiol.">
        <title>The Global Catalogue of Microorganisms (GCM) 10K type strain sequencing project: providing services to taxonomists for standard genome sequencing and annotation.</title>
        <authorList>
            <consortium name="The Broad Institute Genomics Platform"/>
            <consortium name="The Broad Institute Genome Sequencing Center for Infectious Disease"/>
            <person name="Wu L."/>
            <person name="Ma J."/>
        </authorList>
    </citation>
    <scope>NUCLEOTIDE SEQUENCE [LARGE SCALE GENOMIC DNA]</scope>
    <source>
        <strain evidence="10">JCM 18532</strain>
    </source>
</reference>
<dbReference type="SUPFAM" id="SSF161098">
    <property type="entry name" value="MetI-like"/>
    <property type="match status" value="1"/>
</dbReference>
<feature type="transmembrane region" description="Helical" evidence="7">
    <location>
        <begin position="115"/>
        <end position="134"/>
    </location>
</feature>
<dbReference type="InterPro" id="IPR000515">
    <property type="entry name" value="MetI-like"/>
</dbReference>
<evidence type="ECO:0000313" key="10">
    <source>
        <dbReference type="Proteomes" id="UP001499882"/>
    </source>
</evidence>
<comment type="similarity">
    <text evidence="7">Belongs to the binding-protein-dependent transport system permease family.</text>
</comment>
<feature type="domain" description="ABC transmembrane type-1" evidence="8">
    <location>
        <begin position="49"/>
        <end position="233"/>
    </location>
</feature>
<dbReference type="CDD" id="cd06261">
    <property type="entry name" value="TM_PBP2"/>
    <property type="match status" value="1"/>
</dbReference>
<dbReference type="InterPro" id="IPR035906">
    <property type="entry name" value="MetI-like_sf"/>
</dbReference>
<keyword evidence="2 7" id="KW-0813">Transport</keyword>
<comment type="subcellular location">
    <subcellularLocation>
        <location evidence="1 7">Cell membrane</location>
        <topology evidence="1 7">Multi-pass membrane protein</topology>
    </subcellularLocation>
</comment>
<accession>A0ABP8Y9X3</accession>
<dbReference type="EMBL" id="BAABKN010000004">
    <property type="protein sequence ID" value="GAA4724268.1"/>
    <property type="molecule type" value="Genomic_DNA"/>
</dbReference>
<feature type="transmembrane region" description="Helical" evidence="7">
    <location>
        <begin position="90"/>
        <end position="109"/>
    </location>
</feature>
<evidence type="ECO:0000256" key="1">
    <source>
        <dbReference type="ARBA" id="ARBA00004651"/>
    </source>
</evidence>
<proteinExistence type="inferred from homology"/>
<organism evidence="9 10">
    <name type="scientific">Nocardioides endophyticus</name>
    <dbReference type="NCBI Taxonomy" id="1353775"/>
    <lineage>
        <taxon>Bacteria</taxon>
        <taxon>Bacillati</taxon>
        <taxon>Actinomycetota</taxon>
        <taxon>Actinomycetes</taxon>
        <taxon>Propionibacteriales</taxon>
        <taxon>Nocardioidaceae</taxon>
        <taxon>Nocardioides</taxon>
    </lineage>
</organism>
<keyword evidence="6 7" id="KW-0472">Membrane</keyword>
<dbReference type="Gene3D" id="1.10.3720.10">
    <property type="entry name" value="MetI-like"/>
    <property type="match status" value="1"/>
</dbReference>
<keyword evidence="3" id="KW-1003">Cell membrane</keyword>
<dbReference type="PANTHER" id="PTHR30151">
    <property type="entry name" value="ALKANE SULFONATE ABC TRANSPORTER-RELATED, MEMBRANE SUBUNIT"/>
    <property type="match status" value="1"/>
</dbReference>
<name>A0ABP8Y9X3_9ACTN</name>
<evidence type="ECO:0000313" key="9">
    <source>
        <dbReference type="EMBL" id="GAA4724268.1"/>
    </source>
</evidence>
<evidence type="ECO:0000256" key="2">
    <source>
        <dbReference type="ARBA" id="ARBA00022448"/>
    </source>
</evidence>
<evidence type="ECO:0000256" key="6">
    <source>
        <dbReference type="ARBA" id="ARBA00023136"/>
    </source>
</evidence>
<evidence type="ECO:0000256" key="3">
    <source>
        <dbReference type="ARBA" id="ARBA00022475"/>
    </source>
</evidence>
<dbReference type="Pfam" id="PF00528">
    <property type="entry name" value="BPD_transp_1"/>
    <property type="match status" value="1"/>
</dbReference>
<gene>
    <name evidence="9" type="ORF">GCM10023350_03260</name>
</gene>
<dbReference type="PANTHER" id="PTHR30151:SF0">
    <property type="entry name" value="ABC TRANSPORTER PERMEASE PROTEIN MJ0413-RELATED"/>
    <property type="match status" value="1"/>
</dbReference>